<dbReference type="EMBL" id="PEWZ01000021">
    <property type="protein sequence ID" value="PIU36297.1"/>
    <property type="molecule type" value="Genomic_DNA"/>
</dbReference>
<comment type="similarity">
    <text evidence="1">Belongs to the D-isomer specific 2-hydroxyacid dehydrogenase family.</text>
</comment>
<dbReference type="GO" id="GO:0008465">
    <property type="term" value="F:hydroxypyruvate reductase (NADH) activity"/>
    <property type="evidence" value="ECO:0007669"/>
    <property type="project" value="TreeGrafter"/>
</dbReference>
<proteinExistence type="inferred from homology"/>
<dbReference type="PANTHER" id="PTHR10996">
    <property type="entry name" value="2-HYDROXYACID DEHYDROGENASE-RELATED"/>
    <property type="match status" value="1"/>
</dbReference>
<comment type="caution">
    <text evidence="4">The sequence shown here is derived from an EMBL/GenBank/DDBJ whole genome shotgun (WGS) entry which is preliminary data.</text>
</comment>
<name>A0A2M6YS33_9BACT</name>
<evidence type="ECO:0000259" key="3">
    <source>
        <dbReference type="Pfam" id="PF02826"/>
    </source>
</evidence>
<dbReference type="InterPro" id="IPR050223">
    <property type="entry name" value="D-isomer_2-hydroxyacid_DH"/>
</dbReference>
<gene>
    <name evidence="4" type="ORF">COT03_00335</name>
</gene>
<evidence type="ECO:0000256" key="2">
    <source>
        <dbReference type="ARBA" id="ARBA00023002"/>
    </source>
</evidence>
<dbReference type="PROSITE" id="PS00671">
    <property type="entry name" value="D_2_HYDROXYACID_DH_3"/>
    <property type="match status" value="1"/>
</dbReference>
<protein>
    <submittedName>
        <fullName evidence="4">D-glycerate dehydrogenase</fullName>
    </submittedName>
</protein>
<organism evidence="4 5">
    <name type="scientific">Candidatus Shapirobacteria bacterium CG07_land_8_20_14_0_80_39_18</name>
    <dbReference type="NCBI Taxonomy" id="1974882"/>
    <lineage>
        <taxon>Bacteria</taxon>
        <taxon>Candidatus Shapironibacteriota</taxon>
    </lineage>
</organism>
<dbReference type="GO" id="GO:0005829">
    <property type="term" value="C:cytosol"/>
    <property type="evidence" value="ECO:0007669"/>
    <property type="project" value="TreeGrafter"/>
</dbReference>
<evidence type="ECO:0000313" key="5">
    <source>
        <dbReference type="Proteomes" id="UP000229502"/>
    </source>
</evidence>
<dbReference type="GO" id="GO:0030267">
    <property type="term" value="F:glyoxylate reductase (NADPH) activity"/>
    <property type="evidence" value="ECO:0007669"/>
    <property type="project" value="TreeGrafter"/>
</dbReference>
<dbReference type="Pfam" id="PF02826">
    <property type="entry name" value="2-Hacid_dh_C"/>
    <property type="match status" value="1"/>
</dbReference>
<dbReference type="Gene3D" id="3.40.50.720">
    <property type="entry name" value="NAD(P)-binding Rossmann-like Domain"/>
    <property type="match status" value="2"/>
</dbReference>
<accession>A0A2M6YS33</accession>
<sequence length="104" mass="11288">KHLINSRTLELMKDDAYLINTSRGGVVDEVALVEYLKKGKLAGAALDVYEYEPEINPELCGLPNVVLTPHIASSVQAVRDDMAIMAAKNIVEALNGKVPTNLVK</sequence>
<dbReference type="SUPFAM" id="SSF51735">
    <property type="entry name" value="NAD(P)-binding Rossmann-fold domains"/>
    <property type="match status" value="1"/>
</dbReference>
<dbReference type="PANTHER" id="PTHR10996:SF257">
    <property type="entry name" value="GLYOXYLATE REDUCTASE 1"/>
    <property type="match status" value="1"/>
</dbReference>
<dbReference type="Proteomes" id="UP000229502">
    <property type="component" value="Unassembled WGS sequence"/>
</dbReference>
<reference evidence="5" key="1">
    <citation type="submission" date="2017-09" db="EMBL/GenBank/DDBJ databases">
        <title>Depth-based differentiation of microbial function through sediment-hosted aquifers and enrichment of novel symbionts in the deep terrestrial subsurface.</title>
        <authorList>
            <person name="Probst A.J."/>
            <person name="Ladd B."/>
            <person name="Jarett J.K."/>
            <person name="Geller-Mcgrath D.E."/>
            <person name="Sieber C.M.K."/>
            <person name="Emerson J.B."/>
            <person name="Anantharaman K."/>
            <person name="Thomas B.C."/>
            <person name="Malmstrom R."/>
            <person name="Stieglmeier M."/>
            <person name="Klingl A."/>
            <person name="Woyke T."/>
            <person name="Ryan C.M."/>
            <person name="Banfield J.F."/>
        </authorList>
    </citation>
    <scope>NUCLEOTIDE SEQUENCE [LARGE SCALE GENOMIC DNA]</scope>
</reference>
<evidence type="ECO:0000256" key="1">
    <source>
        <dbReference type="ARBA" id="ARBA00005854"/>
    </source>
</evidence>
<feature type="non-terminal residue" evidence="4">
    <location>
        <position position="1"/>
    </location>
</feature>
<dbReference type="AlphaFoldDB" id="A0A2M6YS33"/>
<dbReference type="InterPro" id="IPR029753">
    <property type="entry name" value="D-isomer_DH_CS"/>
</dbReference>
<dbReference type="GO" id="GO:0051287">
    <property type="term" value="F:NAD binding"/>
    <property type="evidence" value="ECO:0007669"/>
    <property type="project" value="InterPro"/>
</dbReference>
<dbReference type="InterPro" id="IPR036291">
    <property type="entry name" value="NAD(P)-bd_dom_sf"/>
</dbReference>
<keyword evidence="2" id="KW-0560">Oxidoreductase</keyword>
<feature type="domain" description="D-isomer specific 2-hydroxyacid dehydrogenase NAD-binding" evidence="3">
    <location>
        <begin position="1"/>
        <end position="72"/>
    </location>
</feature>
<dbReference type="InterPro" id="IPR006140">
    <property type="entry name" value="D-isomer_DH_NAD-bd"/>
</dbReference>
<evidence type="ECO:0000313" key="4">
    <source>
        <dbReference type="EMBL" id="PIU36297.1"/>
    </source>
</evidence>